<evidence type="ECO:0000256" key="6">
    <source>
        <dbReference type="ARBA" id="ARBA00022759"/>
    </source>
</evidence>
<dbReference type="InterPro" id="IPR008918">
    <property type="entry name" value="HhH2"/>
</dbReference>
<keyword evidence="5" id="KW-0479">Metal-binding</keyword>
<keyword evidence="4" id="KW-0540">Nuclease</keyword>
<evidence type="ECO:0000256" key="10">
    <source>
        <dbReference type="ARBA" id="ARBA00023204"/>
    </source>
</evidence>
<dbReference type="GO" id="GO:0016788">
    <property type="term" value="F:hydrolase activity, acting on ester bonds"/>
    <property type="evidence" value="ECO:0007669"/>
    <property type="project" value="InterPro"/>
</dbReference>
<evidence type="ECO:0000256" key="1">
    <source>
        <dbReference type="ARBA" id="ARBA00001946"/>
    </source>
</evidence>
<dbReference type="InterPro" id="IPR006085">
    <property type="entry name" value="XPG_DNA_repair_N"/>
</dbReference>
<comment type="subcellular location">
    <subcellularLocation>
        <location evidence="2">Nucleus</location>
    </subcellularLocation>
</comment>
<keyword evidence="6" id="KW-0255">Endonuclease</keyword>
<dbReference type="InterPro" id="IPR029060">
    <property type="entry name" value="PIN-like_dom_sf"/>
</dbReference>
<keyword evidence="12" id="KW-0175">Coiled coil</keyword>
<evidence type="ECO:0000256" key="3">
    <source>
        <dbReference type="ARBA" id="ARBA00005283"/>
    </source>
</evidence>
<keyword evidence="9" id="KW-0460">Magnesium</keyword>
<evidence type="ECO:0000256" key="7">
    <source>
        <dbReference type="ARBA" id="ARBA00022763"/>
    </source>
</evidence>
<dbReference type="InterPro" id="IPR006086">
    <property type="entry name" value="XPG-I_dom"/>
</dbReference>
<evidence type="ECO:0000256" key="12">
    <source>
        <dbReference type="SAM" id="Coils"/>
    </source>
</evidence>
<evidence type="ECO:0000256" key="4">
    <source>
        <dbReference type="ARBA" id="ARBA00022722"/>
    </source>
</evidence>
<dbReference type="Proteomes" id="UP001212997">
    <property type="component" value="Unassembled WGS sequence"/>
</dbReference>
<dbReference type="Gene3D" id="1.10.150.20">
    <property type="entry name" value="5' to 3' exonuclease, C-terminal subdomain"/>
    <property type="match status" value="1"/>
</dbReference>
<feature type="compositionally biased region" description="Polar residues" evidence="13">
    <location>
        <begin position="545"/>
        <end position="558"/>
    </location>
</feature>
<dbReference type="InterPro" id="IPR001044">
    <property type="entry name" value="XPG/Rad2_eukaryotes"/>
</dbReference>
<dbReference type="SUPFAM" id="SSF47807">
    <property type="entry name" value="5' to 3' exonuclease, C-terminal subdomain"/>
    <property type="match status" value="1"/>
</dbReference>
<gene>
    <name evidence="16" type="ORF">NLI96_g8864</name>
</gene>
<dbReference type="PRINTS" id="PR00853">
    <property type="entry name" value="XPGRADSUPER"/>
</dbReference>
<feature type="coiled-coil region" evidence="12">
    <location>
        <begin position="747"/>
        <end position="778"/>
    </location>
</feature>
<comment type="caution">
    <text evidence="16">The sequence shown here is derived from an EMBL/GenBank/DDBJ whole genome shotgun (WGS) entry which is preliminary data.</text>
</comment>
<feature type="compositionally biased region" description="Basic residues" evidence="13">
    <location>
        <begin position="1124"/>
        <end position="1134"/>
    </location>
</feature>
<dbReference type="FunFam" id="1.10.150.20:FF:000057">
    <property type="entry name" value="RAD2p Single-stranded DNA endonuclease"/>
    <property type="match status" value="1"/>
</dbReference>
<dbReference type="Pfam" id="PF00867">
    <property type="entry name" value="XPG_I"/>
    <property type="match status" value="1"/>
</dbReference>
<dbReference type="GO" id="GO:0004520">
    <property type="term" value="F:DNA endonuclease activity"/>
    <property type="evidence" value="ECO:0007669"/>
    <property type="project" value="TreeGrafter"/>
</dbReference>
<evidence type="ECO:0000256" key="8">
    <source>
        <dbReference type="ARBA" id="ARBA00022801"/>
    </source>
</evidence>
<feature type="domain" description="XPG N-terminal" evidence="15">
    <location>
        <begin position="1"/>
        <end position="98"/>
    </location>
</feature>
<organism evidence="16 17">
    <name type="scientific">Meripilus lineatus</name>
    <dbReference type="NCBI Taxonomy" id="2056292"/>
    <lineage>
        <taxon>Eukaryota</taxon>
        <taxon>Fungi</taxon>
        <taxon>Dikarya</taxon>
        <taxon>Basidiomycota</taxon>
        <taxon>Agaricomycotina</taxon>
        <taxon>Agaricomycetes</taxon>
        <taxon>Polyporales</taxon>
        <taxon>Meripilaceae</taxon>
        <taxon>Meripilus</taxon>
    </lineage>
</organism>
<evidence type="ECO:0000259" key="15">
    <source>
        <dbReference type="SMART" id="SM00485"/>
    </source>
</evidence>
<accession>A0AAD5UWN8</accession>
<feature type="compositionally biased region" description="Polar residues" evidence="13">
    <location>
        <begin position="618"/>
        <end position="629"/>
    </location>
</feature>
<keyword evidence="8" id="KW-0378">Hydrolase</keyword>
<dbReference type="InterPro" id="IPR019974">
    <property type="entry name" value="XPG_CS"/>
</dbReference>
<evidence type="ECO:0000256" key="13">
    <source>
        <dbReference type="SAM" id="MobiDB-lite"/>
    </source>
</evidence>
<evidence type="ECO:0000313" key="17">
    <source>
        <dbReference type="Proteomes" id="UP001212997"/>
    </source>
</evidence>
<dbReference type="PROSITE" id="PS00842">
    <property type="entry name" value="XPG_2"/>
    <property type="match status" value="1"/>
</dbReference>
<evidence type="ECO:0008006" key="18">
    <source>
        <dbReference type="Google" id="ProtNLM"/>
    </source>
</evidence>
<proteinExistence type="inferred from homology"/>
<protein>
    <recommendedName>
        <fullName evidence="18">PIN domain-like protein</fullName>
    </recommendedName>
</protein>
<dbReference type="PROSITE" id="PS00841">
    <property type="entry name" value="XPG_1"/>
    <property type="match status" value="1"/>
</dbReference>
<evidence type="ECO:0000256" key="11">
    <source>
        <dbReference type="ARBA" id="ARBA00023242"/>
    </source>
</evidence>
<dbReference type="PROSITE" id="PS50330">
    <property type="entry name" value="UIM"/>
    <property type="match status" value="1"/>
</dbReference>
<feature type="region of interest" description="Disordered" evidence="13">
    <location>
        <begin position="683"/>
        <end position="708"/>
    </location>
</feature>
<keyword evidence="10" id="KW-0234">DNA repair</keyword>
<feature type="compositionally biased region" description="Low complexity" evidence="13">
    <location>
        <begin position="478"/>
        <end position="494"/>
    </location>
</feature>
<dbReference type="SUPFAM" id="SSF88723">
    <property type="entry name" value="PIN domain-like"/>
    <property type="match status" value="1"/>
</dbReference>
<feature type="compositionally biased region" description="Acidic residues" evidence="13">
    <location>
        <begin position="360"/>
        <end position="371"/>
    </location>
</feature>
<comment type="cofactor">
    <cofactor evidence="1">
        <name>Mg(2+)</name>
        <dbReference type="ChEBI" id="CHEBI:18420"/>
    </cofactor>
</comment>
<dbReference type="GO" id="GO:0046872">
    <property type="term" value="F:metal ion binding"/>
    <property type="evidence" value="ECO:0007669"/>
    <property type="project" value="UniProtKB-KW"/>
</dbReference>
<dbReference type="SMART" id="SM00484">
    <property type="entry name" value="XPGI"/>
    <property type="match status" value="1"/>
</dbReference>
<evidence type="ECO:0000313" key="16">
    <source>
        <dbReference type="EMBL" id="KAJ3479716.1"/>
    </source>
</evidence>
<dbReference type="PRINTS" id="PR00066">
    <property type="entry name" value="XRODRMPGMNTG"/>
</dbReference>
<sequence length="1194" mass="131562">MGVKSLWSLLEPVGRPVPLETMEGRVMAIDSSIWIYQFQATMRDKEGRGLVNAHVVGVMRRICKLLFYGIKPVFVFDGGAPALKRATIAERKNKKSGAAASHAKVAERLLAAHMRREAVKQVQAHSSGPSKGKKSSDGPVTIDEDTVYLEDLMNPGKTKTPVRKSTGQPQESPPSSSKKAKWRDHDPYSLPDVNMEDAIAKATRSVAPDPRLATEDELRAFIDEMRPEDFDVSSEAFRELPTEVQYEIIGDLRLKSRQTSYKRLQNMLRVAKTPMDFSKEQIKNLKQRNSLTQQLLTTTDSIGKAHVEIPIRIASERNKQYILVKNEGEEGGWILGVRDEGTQQKPILIDQDQPPNPTPVDDDESDMEMEEVSIPAPVPVDPDLREYRREQALTALANRYSPRKSARPKPKLMRKPRSKPLFAFDPDDPNAPPPPEDGDEDPELSLAIQESLDLEEQKNLEMALEASRVSAPIQSHIASSMASSSNIGASTSRSTLESTVIGTPSHGPLTHDPLDHGSDDEDLYASPTRLETALAIAGASPVKPLSTTRAPTSFTSSLFGKPSLLLNPEPEVPKVSEPMTVVSDSESELEEVVPEVTRPSTPPRPLSTPRRSPPVVLSTENGSRAQIPSTEVLEDSDDDSEELALPPRRSPPVRGTSDADMEEITPLEIAVTQEIDIPVVSEKSPSVVPGFSPPPVPAPHEEPADSSDEEMIQWSRSTIHPQGNAVGTTAEEGEYVRFISQVKGKDLETVRREIDEEIRVLNQQRKAAMRDSEDITQQMVSQIMMMLRLFGIPYITAPMEAEAQCAELLSLGLVDGIITDDSDVFLFGGSRVFKNMFNQSKTVECFLSTDLERELGLDRDKLVRLAYLLGSDYTEGLPGVGPVVAMELLTEFVGVEGLHRFKDWWRKVQSGRDTDKDTQSGFRKRFRDAYYHPTVDSSEEPFKWGLPDLDALRDFFRSELGWQEDKTDDSLLPIIRKMNQRSQVNTLGLFLANKYSCHVYYVPDSRSHMQQGTATKQGNLNAFFDVPLGGGAVPKKRQAYNSKRLQQVVADFRKQKKAESSATSAANTVTSDSSSSSENEGESGGTGGSGRATKRRRKIGDENGGGVVGSSRAGRGRGAERGAKRGRGRGRGRGSRGGIGSRGKRMTKGKGRAASSSDEVEDEPSVTTSAEGTPRWRFAKLPYLMNGIMLAMVR</sequence>
<evidence type="ECO:0000256" key="5">
    <source>
        <dbReference type="ARBA" id="ARBA00022723"/>
    </source>
</evidence>
<feature type="region of interest" description="Disordered" evidence="13">
    <location>
        <begin position="153"/>
        <end position="190"/>
    </location>
</feature>
<name>A0AAD5UWN8_9APHY</name>
<dbReference type="InterPro" id="IPR036279">
    <property type="entry name" value="5-3_exonuclease_C_sf"/>
</dbReference>
<feature type="region of interest" description="Disordered" evidence="13">
    <location>
        <begin position="117"/>
        <end position="141"/>
    </location>
</feature>
<evidence type="ECO:0000256" key="9">
    <source>
        <dbReference type="ARBA" id="ARBA00022842"/>
    </source>
</evidence>
<feature type="compositionally biased region" description="Basic and acidic residues" evidence="13">
    <location>
        <begin position="382"/>
        <end position="391"/>
    </location>
</feature>
<dbReference type="InterPro" id="IPR003903">
    <property type="entry name" value="UIM_dom"/>
</dbReference>
<feature type="compositionally biased region" description="Acidic residues" evidence="13">
    <location>
        <begin position="632"/>
        <end position="642"/>
    </location>
</feature>
<dbReference type="EMBL" id="JANAWD010000421">
    <property type="protein sequence ID" value="KAJ3479716.1"/>
    <property type="molecule type" value="Genomic_DNA"/>
</dbReference>
<dbReference type="PANTHER" id="PTHR16171">
    <property type="entry name" value="DNA REPAIR PROTEIN COMPLEMENTING XP-G CELLS-RELATED"/>
    <property type="match status" value="1"/>
</dbReference>
<keyword evidence="11" id="KW-0539">Nucleus</keyword>
<feature type="compositionally biased region" description="Basic residues" evidence="13">
    <location>
        <begin position="401"/>
        <end position="418"/>
    </location>
</feature>
<evidence type="ECO:0000259" key="14">
    <source>
        <dbReference type="SMART" id="SM00484"/>
    </source>
</evidence>
<dbReference type="GO" id="GO:0006289">
    <property type="term" value="P:nucleotide-excision repair"/>
    <property type="evidence" value="ECO:0007669"/>
    <property type="project" value="InterPro"/>
</dbReference>
<reference evidence="16" key="1">
    <citation type="submission" date="2022-07" db="EMBL/GenBank/DDBJ databases">
        <title>Genome Sequence of Physisporinus lineatus.</title>
        <authorList>
            <person name="Buettner E."/>
        </authorList>
    </citation>
    <scope>NUCLEOTIDE SEQUENCE</scope>
    <source>
        <strain evidence="16">VT162</strain>
    </source>
</reference>
<feature type="domain" description="XPG-I" evidence="14">
    <location>
        <begin position="788"/>
        <end position="857"/>
    </location>
</feature>
<feature type="region of interest" description="Disordered" evidence="13">
    <location>
        <begin position="345"/>
        <end position="460"/>
    </location>
</feature>
<dbReference type="GO" id="GO:0003697">
    <property type="term" value="F:single-stranded DNA binding"/>
    <property type="evidence" value="ECO:0007669"/>
    <property type="project" value="InterPro"/>
</dbReference>
<feature type="region of interest" description="Disordered" evidence="13">
    <location>
        <begin position="1055"/>
        <end position="1176"/>
    </location>
</feature>
<dbReference type="SMART" id="SM00279">
    <property type="entry name" value="HhH2"/>
    <property type="match status" value="1"/>
</dbReference>
<dbReference type="Gene3D" id="3.40.50.1010">
    <property type="entry name" value="5'-nuclease"/>
    <property type="match status" value="2"/>
</dbReference>
<feature type="region of interest" description="Disordered" evidence="13">
    <location>
        <begin position="478"/>
        <end position="658"/>
    </location>
</feature>
<comment type="similarity">
    <text evidence="3">Belongs to the XPG/RAD2 endonuclease family. XPG subfamily.</text>
</comment>
<feature type="compositionally biased region" description="Low complexity" evidence="13">
    <location>
        <begin position="607"/>
        <end position="616"/>
    </location>
</feature>
<dbReference type="GO" id="GO:0005634">
    <property type="term" value="C:nucleus"/>
    <property type="evidence" value="ECO:0007669"/>
    <property type="project" value="UniProtKB-SubCell"/>
</dbReference>
<dbReference type="InterPro" id="IPR006084">
    <property type="entry name" value="XPG/Rad2"/>
</dbReference>
<dbReference type="PANTHER" id="PTHR16171:SF7">
    <property type="entry name" value="DNA REPAIR PROTEIN RAD2"/>
    <property type="match status" value="1"/>
</dbReference>
<dbReference type="Pfam" id="PF00752">
    <property type="entry name" value="XPG_N"/>
    <property type="match status" value="1"/>
</dbReference>
<dbReference type="CDD" id="cd09868">
    <property type="entry name" value="PIN_XPG_RAD2"/>
    <property type="match status" value="2"/>
</dbReference>
<feature type="compositionally biased region" description="Basic residues" evidence="13">
    <location>
        <begin position="1142"/>
        <end position="1151"/>
    </location>
</feature>
<keyword evidence="7" id="KW-0227">DNA damage</keyword>
<dbReference type="AlphaFoldDB" id="A0AAD5UWN8"/>
<evidence type="ECO:0000256" key="2">
    <source>
        <dbReference type="ARBA" id="ARBA00004123"/>
    </source>
</evidence>
<dbReference type="SMART" id="SM00485">
    <property type="entry name" value="XPGN"/>
    <property type="match status" value="1"/>
</dbReference>
<keyword evidence="17" id="KW-1185">Reference proteome</keyword>
<feature type="compositionally biased region" description="Low complexity" evidence="13">
    <location>
        <begin position="1060"/>
        <end position="1078"/>
    </location>
</feature>
<dbReference type="CDD" id="cd09904">
    <property type="entry name" value="H3TH_XPG"/>
    <property type="match status" value="1"/>
</dbReference>